<feature type="signal peptide" evidence="1">
    <location>
        <begin position="1"/>
        <end position="28"/>
    </location>
</feature>
<reference evidence="2" key="1">
    <citation type="journal article" date="2020" name="bioRxiv">
        <title>Comparative genomics of Chlamydomonas.</title>
        <authorList>
            <person name="Craig R.J."/>
            <person name="Hasan A.R."/>
            <person name="Ness R.W."/>
            <person name="Keightley P.D."/>
        </authorList>
    </citation>
    <scope>NUCLEOTIDE SEQUENCE</scope>
    <source>
        <strain evidence="2">SAG 7.73</strain>
    </source>
</reference>
<keyword evidence="1" id="KW-0732">Signal</keyword>
<dbReference type="PROSITE" id="PS51257">
    <property type="entry name" value="PROKAR_LIPOPROTEIN"/>
    <property type="match status" value="1"/>
</dbReference>
<organism evidence="2 3">
    <name type="scientific">Chlamydomonas incerta</name>
    <dbReference type="NCBI Taxonomy" id="51695"/>
    <lineage>
        <taxon>Eukaryota</taxon>
        <taxon>Viridiplantae</taxon>
        <taxon>Chlorophyta</taxon>
        <taxon>core chlorophytes</taxon>
        <taxon>Chlorophyceae</taxon>
        <taxon>CS clade</taxon>
        <taxon>Chlamydomonadales</taxon>
        <taxon>Chlamydomonadaceae</taxon>
        <taxon>Chlamydomonas</taxon>
    </lineage>
</organism>
<name>A0A835WFL7_CHLIN</name>
<dbReference type="OrthoDB" id="555745at2759"/>
<keyword evidence="3" id="KW-1185">Reference proteome</keyword>
<dbReference type="EMBL" id="JAEHOC010000001">
    <property type="protein sequence ID" value="KAG2446205.1"/>
    <property type="molecule type" value="Genomic_DNA"/>
</dbReference>
<evidence type="ECO:0000256" key="1">
    <source>
        <dbReference type="SAM" id="SignalP"/>
    </source>
</evidence>
<protein>
    <submittedName>
        <fullName evidence="2">Uncharacterized protein</fullName>
    </submittedName>
</protein>
<sequence>MRLSHGRTAAAALLALACAALLAVPSAAGPLGASRSSSARGFLPRRSLLAADCLACSTLSTCIKASCLSSDGTVNYVQIDLSGCKNASISWFCCQQNTCTTTTCDNTQVNGATCNDVLTSTVTTLVGATSVTLQVHDGRLIGDYNCGASGNSCCGGDGGSCGSGSNVCDDVVVPITGLSTPTPPSPAPPPSCGNGCRCNDTAWGFPLTSQFGNASLSSTSELPLNITDAGFANKVFWNARQVGGAWGGYFRVLQPSTSGAVLNLGICAGCGQNVVNKGYYFGDGFSITFNNFTAGYSTITIKALSASAPAPSATVTGAQTFTNYSLAVSPTSPLITFPTTFTANTVPNFTYKSGTITVVVPNSVTASGLYLALHLDVGSYCASS</sequence>
<proteinExistence type="predicted"/>
<evidence type="ECO:0000313" key="2">
    <source>
        <dbReference type="EMBL" id="KAG2446205.1"/>
    </source>
</evidence>
<dbReference type="Proteomes" id="UP000650467">
    <property type="component" value="Unassembled WGS sequence"/>
</dbReference>
<evidence type="ECO:0000313" key="3">
    <source>
        <dbReference type="Proteomes" id="UP000650467"/>
    </source>
</evidence>
<gene>
    <name evidence="2" type="ORF">HXX76_000798</name>
</gene>
<accession>A0A835WFL7</accession>
<dbReference type="AlphaFoldDB" id="A0A835WFL7"/>
<feature type="chain" id="PRO_5032954091" evidence="1">
    <location>
        <begin position="29"/>
        <end position="384"/>
    </location>
</feature>
<comment type="caution">
    <text evidence="2">The sequence shown here is derived from an EMBL/GenBank/DDBJ whole genome shotgun (WGS) entry which is preliminary data.</text>
</comment>